<organism evidence="1">
    <name type="scientific">bioreactor metagenome</name>
    <dbReference type="NCBI Taxonomy" id="1076179"/>
    <lineage>
        <taxon>unclassified sequences</taxon>
        <taxon>metagenomes</taxon>
        <taxon>ecological metagenomes</taxon>
    </lineage>
</organism>
<gene>
    <name evidence="1" type="ORF">SDC9_129034</name>
</gene>
<accession>A0A645CXV6</accession>
<protein>
    <submittedName>
        <fullName evidence="1">Uncharacterized protein</fullName>
    </submittedName>
</protein>
<name>A0A645CXV6_9ZZZZ</name>
<sequence>MPFDFLCLLNSIKAGLIVTAQLFNLGVCHLGDIRVMRINGSDVVIHDFPILKEKGMRDIKNRFAVFFSDVVFQVIQQDGKVCVIGSFFSCVGKIDVIGFSSIFFGYILKYRKGFNTPRATILFKDNRKSVIIINFIKEFSQRYLCGFINFNFFFRAASNGQQQN</sequence>
<proteinExistence type="predicted"/>
<comment type="caution">
    <text evidence="1">The sequence shown here is derived from an EMBL/GenBank/DDBJ whole genome shotgun (WGS) entry which is preliminary data.</text>
</comment>
<dbReference type="EMBL" id="VSSQ01031183">
    <property type="protein sequence ID" value="MPM81976.1"/>
    <property type="molecule type" value="Genomic_DNA"/>
</dbReference>
<reference evidence="1" key="1">
    <citation type="submission" date="2019-08" db="EMBL/GenBank/DDBJ databases">
        <authorList>
            <person name="Kucharzyk K."/>
            <person name="Murdoch R.W."/>
            <person name="Higgins S."/>
            <person name="Loffler F."/>
        </authorList>
    </citation>
    <scope>NUCLEOTIDE SEQUENCE</scope>
</reference>
<dbReference type="AlphaFoldDB" id="A0A645CXV6"/>
<evidence type="ECO:0000313" key="1">
    <source>
        <dbReference type="EMBL" id="MPM81976.1"/>
    </source>
</evidence>